<evidence type="ECO:0000313" key="1">
    <source>
        <dbReference type="EMBL" id="BCA91573.1"/>
    </source>
</evidence>
<protein>
    <recommendedName>
        <fullName evidence="3">Restriction endonuclease type IV Mrr domain-containing protein</fullName>
    </recommendedName>
</protein>
<reference evidence="1 2" key="1">
    <citation type="submission" date="2020-02" db="EMBL/GenBank/DDBJ databases">
        <title>Complete Genome Sequence of Halomonas meridiana strain BAA-801, Isolated from Deep Sea Thermal Vent.</title>
        <authorList>
            <person name="Takahashi Y."/>
            <person name="Takahashi H."/>
            <person name="Galipon J."/>
            <person name="Arakawa K."/>
        </authorList>
    </citation>
    <scope>NUCLEOTIDE SEQUENCE [LARGE SCALE GENOMIC DNA]</scope>
    <source>
        <strain evidence="1 2">Slthf1</strain>
    </source>
</reference>
<name>A0A6F8SUE4_9GAMM</name>
<dbReference type="AlphaFoldDB" id="A0A6F8SUE4"/>
<accession>A0A6F8SUE4</accession>
<evidence type="ECO:0000313" key="2">
    <source>
        <dbReference type="Proteomes" id="UP000503197"/>
    </source>
</evidence>
<organism evidence="1 2">
    <name type="scientific">Vreelandella aquamarina</name>
    <dbReference type="NCBI Taxonomy" id="77097"/>
    <lineage>
        <taxon>Bacteria</taxon>
        <taxon>Pseudomonadati</taxon>
        <taxon>Pseudomonadota</taxon>
        <taxon>Gammaproteobacteria</taxon>
        <taxon>Oceanospirillales</taxon>
        <taxon>Halomonadaceae</taxon>
        <taxon>Vreelandella</taxon>
    </lineage>
</organism>
<evidence type="ECO:0008006" key="3">
    <source>
        <dbReference type="Google" id="ProtNLM"/>
    </source>
</evidence>
<dbReference type="RefSeq" id="WP_137095174.1">
    <property type="nucleotide sequence ID" value="NZ_AP022821.1"/>
</dbReference>
<gene>
    <name evidence="1" type="ORF">HMSLTHF_13480</name>
</gene>
<proteinExistence type="predicted"/>
<dbReference type="Proteomes" id="UP000503197">
    <property type="component" value="Chromosome"/>
</dbReference>
<dbReference type="EMBL" id="AP022821">
    <property type="protein sequence ID" value="BCA91573.1"/>
    <property type="molecule type" value="Genomic_DNA"/>
</dbReference>
<sequence length="148" mass="16267">MAKHLSDSSEQQEAESYMLQALEKRLGLQFDPSAVLPVSVGVRPDAIDPMNKVIVEVYARVGTVKGAQLHKIKGDILKLAFIGTELGPEWRRIICFASDAAASYVRGKSWATEAAKVFGLEVHVVQLSSEQQSRVMAAQTRQRMVNPS</sequence>